<sequence>MKATSDKPDLVLLDDDLWIKSKDNRKLVLAHVTKEICLKYVDILAHHNLEQDIQGDGVKAYAVQILSQGLLYMEFSDALREWDGYRILRCWRYLMLVFWSRQRKNYCIEGQNLLGQFHFYLNERQSHQLIWSRCINIHGLPGRNVPCDLFLEHLNKICKQAKVTLGSNFSENALVLDTVWEFWMVSMINFIEISVSTNLSGRHTLADSEKINIIINELVEANVFSYAQTREHKSFKSIKINIVSSLRCNQKFHKWIV</sequence>
<accession>A0A1X7UEB4</accession>
<organism evidence="2">
    <name type="scientific">Amphimedon queenslandica</name>
    <name type="common">Sponge</name>
    <dbReference type="NCBI Taxonomy" id="400682"/>
    <lineage>
        <taxon>Eukaryota</taxon>
        <taxon>Metazoa</taxon>
        <taxon>Porifera</taxon>
        <taxon>Demospongiae</taxon>
        <taxon>Heteroscleromorpha</taxon>
        <taxon>Haplosclerida</taxon>
        <taxon>Niphatidae</taxon>
        <taxon>Amphimedon</taxon>
    </lineage>
</organism>
<feature type="domain" description="DUF6589" evidence="1">
    <location>
        <begin position="29"/>
        <end position="172"/>
    </location>
</feature>
<dbReference type="Pfam" id="PF20231">
    <property type="entry name" value="DUF6589"/>
    <property type="match status" value="1"/>
</dbReference>
<reference evidence="2" key="1">
    <citation type="submission" date="2017-05" db="UniProtKB">
        <authorList>
            <consortium name="EnsemblMetazoa"/>
        </authorList>
    </citation>
    <scope>IDENTIFICATION</scope>
</reference>
<evidence type="ECO:0000259" key="1">
    <source>
        <dbReference type="Pfam" id="PF20231"/>
    </source>
</evidence>
<dbReference type="OrthoDB" id="5966447at2759"/>
<protein>
    <recommendedName>
        <fullName evidence="1">DUF6589 domain-containing protein</fullName>
    </recommendedName>
</protein>
<dbReference type="InParanoid" id="A0A1X7UEB4"/>
<dbReference type="InterPro" id="IPR046496">
    <property type="entry name" value="DUF6589"/>
</dbReference>
<dbReference type="AlphaFoldDB" id="A0A1X7UEB4"/>
<proteinExistence type="predicted"/>
<name>A0A1X7UEB4_AMPQE</name>
<evidence type="ECO:0000313" key="2">
    <source>
        <dbReference type="EnsemblMetazoa" id="Aqu2.1.25831_001"/>
    </source>
</evidence>
<dbReference type="EnsemblMetazoa" id="Aqu2.1.25831_001">
    <property type="protein sequence ID" value="Aqu2.1.25831_001"/>
    <property type="gene ID" value="Aqu2.1.25831"/>
</dbReference>